<evidence type="ECO:0000313" key="1">
    <source>
        <dbReference type="EMBL" id="KAI3761338.1"/>
    </source>
</evidence>
<proteinExistence type="predicted"/>
<reference evidence="2" key="1">
    <citation type="journal article" date="2022" name="Mol. Ecol. Resour.">
        <title>The genomes of chicory, endive, great burdock and yacon provide insights into Asteraceae palaeo-polyploidization history and plant inulin production.</title>
        <authorList>
            <person name="Fan W."/>
            <person name="Wang S."/>
            <person name="Wang H."/>
            <person name="Wang A."/>
            <person name="Jiang F."/>
            <person name="Liu H."/>
            <person name="Zhao H."/>
            <person name="Xu D."/>
            <person name="Zhang Y."/>
        </authorList>
    </citation>
    <scope>NUCLEOTIDE SEQUENCE [LARGE SCALE GENOMIC DNA]</scope>
    <source>
        <strain evidence="2">cv. Yunnan</strain>
    </source>
</reference>
<accession>A0ACB9ERU9</accession>
<dbReference type="EMBL" id="CM042034">
    <property type="protein sequence ID" value="KAI3761338.1"/>
    <property type="molecule type" value="Genomic_DNA"/>
</dbReference>
<evidence type="ECO:0000313" key="2">
    <source>
        <dbReference type="Proteomes" id="UP001056120"/>
    </source>
</evidence>
<comment type="caution">
    <text evidence="1">The sequence shown here is derived from an EMBL/GenBank/DDBJ whole genome shotgun (WGS) entry which is preliminary data.</text>
</comment>
<organism evidence="1 2">
    <name type="scientific">Smallanthus sonchifolius</name>
    <dbReference type="NCBI Taxonomy" id="185202"/>
    <lineage>
        <taxon>Eukaryota</taxon>
        <taxon>Viridiplantae</taxon>
        <taxon>Streptophyta</taxon>
        <taxon>Embryophyta</taxon>
        <taxon>Tracheophyta</taxon>
        <taxon>Spermatophyta</taxon>
        <taxon>Magnoliopsida</taxon>
        <taxon>eudicotyledons</taxon>
        <taxon>Gunneridae</taxon>
        <taxon>Pentapetalae</taxon>
        <taxon>asterids</taxon>
        <taxon>campanulids</taxon>
        <taxon>Asterales</taxon>
        <taxon>Asteraceae</taxon>
        <taxon>Asteroideae</taxon>
        <taxon>Heliantheae alliance</taxon>
        <taxon>Millerieae</taxon>
        <taxon>Smallanthus</taxon>
    </lineage>
</organism>
<reference evidence="1 2" key="2">
    <citation type="journal article" date="2022" name="Mol. Ecol. Resour.">
        <title>The genomes of chicory, endive, great burdock and yacon provide insights into Asteraceae paleo-polyploidization history and plant inulin production.</title>
        <authorList>
            <person name="Fan W."/>
            <person name="Wang S."/>
            <person name="Wang H."/>
            <person name="Wang A."/>
            <person name="Jiang F."/>
            <person name="Liu H."/>
            <person name="Zhao H."/>
            <person name="Xu D."/>
            <person name="Zhang Y."/>
        </authorList>
    </citation>
    <scope>NUCLEOTIDE SEQUENCE [LARGE SCALE GENOMIC DNA]</scope>
    <source>
        <strain evidence="2">cv. Yunnan</strain>
        <tissue evidence="1">Leaves</tissue>
    </source>
</reference>
<keyword evidence="2" id="KW-1185">Reference proteome</keyword>
<protein>
    <submittedName>
        <fullName evidence="1">Uncharacterized protein</fullName>
    </submittedName>
</protein>
<dbReference type="Proteomes" id="UP001056120">
    <property type="component" value="Linkage Group LG17"/>
</dbReference>
<sequence length="405" mass="45657">MDADESLTALKKAYADIILNTEKEAAARIMVSERKAVRFEYELKSAKEDAIQMLLRLKQTMDSKTSEAAVASCTQEKKIEELEAQLQEAEDIVKDLREELRAVEAELERFSQVKKVKHMVQVDNASTREPFTFPPSEVQPNSYIHQTNKSHLFFNSLFPLKKSLISNGDLPSIILRRKETELYRNGCTQRIRACERTTPDKISSLSVQKNGVNKNVNPKLISKEDEVEEKELVLEEVKEIDLAADNSCPTSPNSVKHRNDIIIDENIVRMCNSQSPSGEEVMPVRQEKDEVDPPLMSTESKARKTSEAPSQPLIDRVIKYTFQRKRKRGALIGGGGSSVGSHENQTAHVGSVKGNLIGESTPEKIRLEQVACQENKRVRNDDLLSDFSLLWRIPPSITKKSLVTL</sequence>
<name>A0ACB9ERU9_9ASTR</name>
<gene>
    <name evidence="1" type="ORF">L1987_51750</name>
</gene>